<feature type="compositionally biased region" description="Basic and acidic residues" evidence="2">
    <location>
        <begin position="64"/>
        <end position="82"/>
    </location>
</feature>
<feature type="compositionally biased region" description="Polar residues" evidence="2">
    <location>
        <begin position="832"/>
        <end position="841"/>
    </location>
</feature>
<protein>
    <recommendedName>
        <fullName evidence="3">Janus kinase and microtubule-interacting protein C-terminal domain-containing protein</fullName>
    </recommendedName>
</protein>
<gene>
    <name evidence="4" type="ORF">CDAUBV1_LOCUS4514</name>
</gene>
<feature type="coiled-coil region" evidence="1">
    <location>
        <begin position="841"/>
        <end position="868"/>
    </location>
</feature>
<feature type="region of interest" description="Disordered" evidence="2">
    <location>
        <begin position="503"/>
        <end position="522"/>
    </location>
</feature>
<reference evidence="4" key="1">
    <citation type="submission" date="2024-06" db="EMBL/GenBank/DDBJ databases">
        <authorList>
            <person name="Liu X."/>
            <person name="Lenzi L."/>
            <person name="Haldenby T S."/>
            <person name="Uol C."/>
        </authorList>
    </citation>
    <scope>NUCLEOTIDE SEQUENCE</scope>
</reference>
<comment type="caution">
    <text evidence="4">The sequence shown here is derived from an EMBL/GenBank/DDBJ whole genome shotgun (WGS) entry which is preliminary data.</text>
</comment>
<feature type="region of interest" description="Disordered" evidence="2">
    <location>
        <begin position="36"/>
        <end position="88"/>
    </location>
</feature>
<feature type="region of interest" description="Disordered" evidence="2">
    <location>
        <begin position="920"/>
        <end position="940"/>
    </location>
</feature>
<dbReference type="InterPro" id="IPR031994">
    <property type="entry name" value="JAKMIP_C"/>
</dbReference>
<feature type="coiled-coil region" evidence="1">
    <location>
        <begin position="634"/>
        <end position="682"/>
    </location>
</feature>
<feature type="compositionally biased region" description="Basic and acidic residues" evidence="2">
    <location>
        <begin position="804"/>
        <end position="830"/>
    </location>
</feature>
<keyword evidence="1" id="KW-0175">Coiled coil</keyword>
<feature type="compositionally biased region" description="Low complexity" evidence="2">
    <location>
        <begin position="605"/>
        <end position="616"/>
    </location>
</feature>
<name>A0AAV2T5J6_CALDB</name>
<sequence length="1073" mass="120989">MDSDSRSEFDTFEIRQDTRFRSPGIMRKNLCKEAINVHSARKSRRAKSTEPTPLDPDDPFIKYSKKEGEHAVSSESANEKRLSVNAKTQENMSKSELINSYRLLMNEKLRLERFLSIMSKNNEMARNRLESDLLDAMMCIEDLKQALELRMARDPREAEERRYLIRQNKKLLNQLYESAKKIERLELTKVEMKEQLELLDFQILEVENQKAMMEEELKKLPSCNNMETQTEIIFEDDSNLIPQLREQLKAAESEVSNQKAEIAAASARQQRLDSMIRELRRDNIELRDQLAKLEDAENSLAESDKPIAAGTRILQNQLNEQLERVRELECKLNASRDYSADLESRLKSVESTAAVNGKSPESEDQNRSRASRPASQSPVQIMIEPVHALSGVYVNQTEAARIEDLLLQQTIRTFQSQLAQRDQEIAQLKKYITQHFEVAPGGEEHQLDLTLPGLYESAIQTEVSMPEAERLSDLGQTLNEGGLLLTYKQGRALLTDIQQSTIALTEGEEENDTEPSSGVPSDLEMNFSAASLVEVISELRHKAEHLRLQMTISSTISQNQSGQAKELRGSEKLQNGEICPQTSQISDLANGDNIKLEEVRAKTGSPGSPVSPSSPHAPEHFSGQLRDLQRTNDLEVARAHLMLSERRRQELERRIMELTEELARARAEARSTETSLSAARRTEAALRRRLLVAMDMQGSDSEPGLVRHSMSVTLGAGAEARDAVELQAALAKAEATNASLNEAAQLNNNRLHEQAMRIGQMEAEHRALLDRISLLQTTEASTQRGIVRLQALYEDMLREYSESRSQELSWRSRERSRSGYRHNVDSEGKRLPSNSRNSPNISKLQRQISDLESENRSLKAKIKNSENDKKSAVITVPVGPCSSPGCVEVRRLLKAFQNRFSEVMSQLTETQRRLNALQVGPNRGTDEAFNDSVMNPSKPQSVGNSLISALNAHINSLKELTQSSSTDQAAIVNNLSSCVRLLDRLDRWLWGYIQQTDTEIKELRSRIIGLELYSSRATSPSSPTTNKEGELLANKQEADLLIQREEEVSRLRKELRALRAQLGSTASAEESCE</sequence>
<evidence type="ECO:0000256" key="1">
    <source>
        <dbReference type="SAM" id="Coils"/>
    </source>
</evidence>
<evidence type="ECO:0000313" key="4">
    <source>
        <dbReference type="EMBL" id="CAL5131995.1"/>
    </source>
</evidence>
<dbReference type="AlphaFoldDB" id="A0AAV2T5J6"/>
<feature type="region of interest" description="Disordered" evidence="2">
    <location>
        <begin position="804"/>
        <end position="841"/>
    </location>
</feature>
<organism evidence="4 5">
    <name type="scientific">Calicophoron daubneyi</name>
    <name type="common">Rumen fluke</name>
    <name type="synonym">Paramphistomum daubneyi</name>
    <dbReference type="NCBI Taxonomy" id="300641"/>
    <lineage>
        <taxon>Eukaryota</taxon>
        <taxon>Metazoa</taxon>
        <taxon>Spiralia</taxon>
        <taxon>Lophotrochozoa</taxon>
        <taxon>Platyhelminthes</taxon>
        <taxon>Trematoda</taxon>
        <taxon>Digenea</taxon>
        <taxon>Plagiorchiida</taxon>
        <taxon>Pronocephalata</taxon>
        <taxon>Paramphistomoidea</taxon>
        <taxon>Paramphistomidae</taxon>
        <taxon>Calicophoron</taxon>
    </lineage>
</organism>
<evidence type="ECO:0000259" key="3">
    <source>
        <dbReference type="Pfam" id="PF16034"/>
    </source>
</evidence>
<feature type="domain" description="Janus kinase and microtubule-interacting protein C-terminal" evidence="3">
    <location>
        <begin position="87"/>
        <end position="211"/>
    </location>
</feature>
<dbReference type="Pfam" id="PF16034">
    <property type="entry name" value="JAKMIP_CC3"/>
    <property type="match status" value="1"/>
</dbReference>
<proteinExistence type="predicted"/>
<feature type="coiled-coil region" evidence="1">
    <location>
        <begin position="723"/>
        <end position="750"/>
    </location>
</feature>
<dbReference type="EMBL" id="CAXLJL010000112">
    <property type="protein sequence ID" value="CAL5131995.1"/>
    <property type="molecule type" value="Genomic_DNA"/>
</dbReference>
<accession>A0AAV2T5J6</accession>
<feature type="coiled-coil region" evidence="1">
    <location>
        <begin position="182"/>
        <end position="331"/>
    </location>
</feature>
<evidence type="ECO:0000313" key="5">
    <source>
        <dbReference type="Proteomes" id="UP001497525"/>
    </source>
</evidence>
<feature type="region of interest" description="Disordered" evidence="2">
    <location>
        <begin position="349"/>
        <end position="379"/>
    </location>
</feature>
<dbReference type="Proteomes" id="UP001497525">
    <property type="component" value="Unassembled WGS sequence"/>
</dbReference>
<evidence type="ECO:0000256" key="2">
    <source>
        <dbReference type="SAM" id="MobiDB-lite"/>
    </source>
</evidence>
<feature type="region of interest" description="Disordered" evidence="2">
    <location>
        <begin position="600"/>
        <end position="622"/>
    </location>
</feature>